<dbReference type="RefSeq" id="WP_201375599.1">
    <property type="nucleotide sequence ID" value="NZ_BNJG01000003.1"/>
</dbReference>
<proteinExistence type="predicted"/>
<dbReference type="InterPro" id="IPR021005">
    <property type="entry name" value="Znf_CGNR"/>
</dbReference>
<dbReference type="InterPro" id="IPR010852">
    <property type="entry name" value="ABATE"/>
</dbReference>
<organism evidence="2 3">
    <name type="scientific">Ktedonobacter robiniae</name>
    <dbReference type="NCBI Taxonomy" id="2778365"/>
    <lineage>
        <taxon>Bacteria</taxon>
        <taxon>Bacillati</taxon>
        <taxon>Chloroflexota</taxon>
        <taxon>Ktedonobacteria</taxon>
        <taxon>Ktedonobacterales</taxon>
        <taxon>Ktedonobacteraceae</taxon>
        <taxon>Ktedonobacter</taxon>
    </lineage>
</organism>
<dbReference type="EMBL" id="BNJG01000003">
    <property type="protein sequence ID" value="GHO59409.1"/>
    <property type="molecule type" value="Genomic_DNA"/>
</dbReference>
<dbReference type="Gene3D" id="1.10.3300.10">
    <property type="entry name" value="Jann2411-like domain"/>
    <property type="match status" value="1"/>
</dbReference>
<gene>
    <name evidence="2" type="ORF">KSB_78840</name>
</gene>
<dbReference type="Pfam" id="PF11706">
    <property type="entry name" value="zf-CGNR"/>
    <property type="match status" value="1"/>
</dbReference>
<dbReference type="Pfam" id="PF07336">
    <property type="entry name" value="ABATE"/>
    <property type="match status" value="1"/>
</dbReference>
<evidence type="ECO:0000313" key="2">
    <source>
        <dbReference type="EMBL" id="GHO59409.1"/>
    </source>
</evidence>
<sequence length="199" mass="23505">MSRTEMGITPMEALCLQLLNSERYDYRGDGQLIEDQLYQPGWLEALLKRWDLTLEHASPQEGLPILSVLRSRLRPLVECLNQGQDLSEKDLALLNDALNAVPRRRLVVHNGKMYTLQEEPLRKDWLWVEAEIIASFVAMLEHDPLRIKICENPHCRWIYYDESPNHTRRWCEDTCANMMRVRRFREKKRAHDFSPPLAH</sequence>
<keyword evidence="3" id="KW-1185">Reference proteome</keyword>
<comment type="caution">
    <text evidence="2">The sequence shown here is derived from an EMBL/GenBank/DDBJ whole genome shotgun (WGS) entry which is preliminary data.</text>
</comment>
<dbReference type="PANTHER" id="PTHR35525">
    <property type="entry name" value="BLL6575 PROTEIN"/>
    <property type="match status" value="1"/>
</dbReference>
<dbReference type="Proteomes" id="UP000654345">
    <property type="component" value="Unassembled WGS sequence"/>
</dbReference>
<name>A0ABQ3V3F5_9CHLR</name>
<dbReference type="PANTHER" id="PTHR35525:SF3">
    <property type="entry name" value="BLL6575 PROTEIN"/>
    <property type="match status" value="1"/>
</dbReference>
<evidence type="ECO:0000313" key="3">
    <source>
        <dbReference type="Proteomes" id="UP000654345"/>
    </source>
</evidence>
<reference evidence="2 3" key="1">
    <citation type="journal article" date="2021" name="Int. J. Syst. Evol. Microbiol.">
        <title>Reticulibacter mediterranei gen. nov., sp. nov., within the new family Reticulibacteraceae fam. nov., and Ktedonospora formicarum gen. nov., sp. nov., Ktedonobacter robiniae sp. nov., Dictyobacter formicarum sp. nov. and Dictyobacter arantiisoli sp. nov., belonging to the class Ktedonobacteria.</title>
        <authorList>
            <person name="Yabe S."/>
            <person name="Zheng Y."/>
            <person name="Wang C.M."/>
            <person name="Sakai Y."/>
            <person name="Abe K."/>
            <person name="Yokota A."/>
            <person name="Donadio S."/>
            <person name="Cavaletti L."/>
            <person name="Monciardini P."/>
        </authorList>
    </citation>
    <scope>NUCLEOTIDE SEQUENCE [LARGE SCALE GENOMIC DNA]</scope>
    <source>
        <strain evidence="2 3">SOSP1-30</strain>
    </source>
</reference>
<dbReference type="SUPFAM" id="SSF160904">
    <property type="entry name" value="Jann2411-like"/>
    <property type="match status" value="1"/>
</dbReference>
<protein>
    <recommendedName>
        <fullName evidence="1">Zinc finger CGNR domain-containing protein</fullName>
    </recommendedName>
</protein>
<evidence type="ECO:0000259" key="1">
    <source>
        <dbReference type="Pfam" id="PF11706"/>
    </source>
</evidence>
<feature type="domain" description="Zinc finger CGNR" evidence="1">
    <location>
        <begin position="146"/>
        <end position="188"/>
    </location>
</feature>
<accession>A0ABQ3V3F5</accession>
<dbReference type="InterPro" id="IPR023286">
    <property type="entry name" value="ABATE_dom_sf"/>
</dbReference>